<evidence type="ECO:0008006" key="4">
    <source>
        <dbReference type="Google" id="ProtNLM"/>
    </source>
</evidence>
<evidence type="ECO:0000313" key="2">
    <source>
        <dbReference type="EMBL" id="SFU74994.1"/>
    </source>
</evidence>
<feature type="chain" id="PRO_5011527886" description="Outer membrane protein beta-barrel domain-containing protein" evidence="1">
    <location>
        <begin position="26"/>
        <end position="213"/>
    </location>
</feature>
<gene>
    <name evidence="2" type="ORF">SAMN05216480_11920</name>
</gene>
<proteinExistence type="predicted"/>
<organism evidence="2 3">
    <name type="scientific">Pustulibacterium marinum</name>
    <dbReference type="NCBI Taxonomy" id="1224947"/>
    <lineage>
        <taxon>Bacteria</taxon>
        <taxon>Pseudomonadati</taxon>
        <taxon>Bacteroidota</taxon>
        <taxon>Flavobacteriia</taxon>
        <taxon>Flavobacteriales</taxon>
        <taxon>Flavobacteriaceae</taxon>
        <taxon>Pustulibacterium</taxon>
    </lineage>
</organism>
<dbReference type="EMBL" id="FPBK01000019">
    <property type="protein sequence ID" value="SFU74994.1"/>
    <property type="molecule type" value="Genomic_DNA"/>
</dbReference>
<keyword evidence="1" id="KW-0732">Signal</keyword>
<dbReference type="STRING" id="1224947.SAMN05216480_11920"/>
<feature type="signal peptide" evidence="1">
    <location>
        <begin position="1"/>
        <end position="25"/>
    </location>
</feature>
<keyword evidence="3" id="KW-1185">Reference proteome</keyword>
<sequence length="213" mass="24233">MKSNIKLVLVFCGCFFCLHFGYAQAIVEISENDTIDLDIGGFQIGYQFPVPLNKNNNYNVGLQYDPGIELKYFTNFKRSDGFMKHILLGISFSRIEATVDDVSKMGAYNKTRASTFRVFTGYGFSISNKFDGNVQLGVGSIGYKNYHNDDIFYDRGTSYTLTPQLHYTIYKWIGVYISTEFRYDDLYIDSPSNGDINFRTGLMMIPSIGIEIP</sequence>
<dbReference type="OrthoDB" id="1490006at2"/>
<dbReference type="AlphaFoldDB" id="A0A1I7IQ22"/>
<name>A0A1I7IQ22_9FLAO</name>
<evidence type="ECO:0000256" key="1">
    <source>
        <dbReference type="SAM" id="SignalP"/>
    </source>
</evidence>
<dbReference type="RefSeq" id="WP_093026403.1">
    <property type="nucleotide sequence ID" value="NZ_FPBK01000019.1"/>
</dbReference>
<evidence type="ECO:0000313" key="3">
    <source>
        <dbReference type="Proteomes" id="UP000199138"/>
    </source>
</evidence>
<protein>
    <recommendedName>
        <fullName evidence="4">Outer membrane protein beta-barrel domain-containing protein</fullName>
    </recommendedName>
</protein>
<reference evidence="3" key="1">
    <citation type="submission" date="2016-10" db="EMBL/GenBank/DDBJ databases">
        <authorList>
            <person name="Varghese N."/>
            <person name="Submissions S."/>
        </authorList>
    </citation>
    <scope>NUCLEOTIDE SEQUENCE [LARGE SCALE GENOMIC DNA]</scope>
    <source>
        <strain evidence="3">CGMCC 1.12333</strain>
    </source>
</reference>
<accession>A0A1I7IQ22</accession>
<dbReference type="Proteomes" id="UP000199138">
    <property type="component" value="Unassembled WGS sequence"/>
</dbReference>